<dbReference type="GO" id="GO:0043714">
    <property type="term" value="F:(R)-citramalate synthase activity"/>
    <property type="evidence" value="ECO:0007669"/>
    <property type="project" value="UniProtKB-EC"/>
</dbReference>
<dbReference type="InterPro" id="IPR005675">
    <property type="entry name" value="Citramal_synthase"/>
</dbReference>
<dbReference type="InterPro" id="IPR013785">
    <property type="entry name" value="Aldolase_TIM"/>
</dbReference>
<dbReference type="GO" id="GO:0046912">
    <property type="term" value="F:acyltransferase activity, acyl groups converted into alkyl on transfer"/>
    <property type="evidence" value="ECO:0007669"/>
    <property type="project" value="InterPro"/>
</dbReference>
<name>A0A0F9FHB6_9ZZZZ</name>
<feature type="domain" description="Pyruvate carboxyltransferase" evidence="5">
    <location>
        <begin position="4"/>
        <end position="122"/>
    </location>
</feature>
<accession>A0A0F9FHB6</accession>
<evidence type="ECO:0000259" key="5">
    <source>
        <dbReference type="Pfam" id="PF00682"/>
    </source>
</evidence>
<dbReference type="PANTHER" id="PTHR43538">
    <property type="entry name" value="ALPHA-IPM SYNTHASE/HOMOCITRATE SYNTHASE"/>
    <property type="match status" value="1"/>
</dbReference>
<dbReference type="Gene3D" id="3.20.20.70">
    <property type="entry name" value="Aldolase class I"/>
    <property type="match status" value="1"/>
</dbReference>
<comment type="pathway">
    <text evidence="1">Amino-acid biosynthesis; L-isoleucine biosynthesis; 2-oxobutanoate from pyruvate: step 1/3.</text>
</comment>
<dbReference type="SUPFAM" id="SSF51569">
    <property type="entry name" value="Aldolase"/>
    <property type="match status" value="1"/>
</dbReference>
<dbReference type="EMBL" id="LAZR01032572">
    <property type="protein sequence ID" value="KKL50507.1"/>
    <property type="molecule type" value="Genomic_DNA"/>
</dbReference>
<feature type="non-terminal residue" evidence="6">
    <location>
        <position position="129"/>
    </location>
</feature>
<dbReference type="PROSITE" id="PS00815">
    <property type="entry name" value="AIPM_HOMOCIT_SYNTH_1"/>
    <property type="match status" value="1"/>
</dbReference>
<reference evidence="6" key="1">
    <citation type="journal article" date="2015" name="Nature">
        <title>Complex archaea that bridge the gap between prokaryotes and eukaryotes.</title>
        <authorList>
            <person name="Spang A."/>
            <person name="Saw J.H."/>
            <person name="Jorgensen S.L."/>
            <person name="Zaremba-Niedzwiedzka K."/>
            <person name="Martijn J."/>
            <person name="Lind A.E."/>
            <person name="van Eijk R."/>
            <person name="Schleper C."/>
            <person name="Guy L."/>
            <person name="Ettema T.J."/>
        </authorList>
    </citation>
    <scope>NUCLEOTIDE SEQUENCE</scope>
</reference>
<dbReference type="GO" id="GO:0009097">
    <property type="term" value="P:isoleucine biosynthetic process"/>
    <property type="evidence" value="ECO:0007669"/>
    <property type="project" value="UniProtKB-UniPathway"/>
</dbReference>
<dbReference type="InterPro" id="IPR000891">
    <property type="entry name" value="PYR_CT"/>
</dbReference>
<sequence length="129" mass="14221">MSKITIYDTTLRDGEQAEEIAFSVEDKLLITRKLDELGVRYIEGGYPGANPRDAEFFSKATKIHLDNAVLTAFSATHKPGTSPEKDSGINAILDSGVSVATIFGKTWDFHVKLALKVTNRENLSLIYDT</sequence>
<evidence type="ECO:0000256" key="3">
    <source>
        <dbReference type="ARBA" id="ARBA00022679"/>
    </source>
</evidence>
<dbReference type="UniPathway" id="UPA00047">
    <property type="reaction ID" value="UER00066"/>
</dbReference>
<keyword evidence="3" id="KW-0808">Transferase</keyword>
<organism evidence="6">
    <name type="scientific">marine sediment metagenome</name>
    <dbReference type="NCBI Taxonomy" id="412755"/>
    <lineage>
        <taxon>unclassified sequences</taxon>
        <taxon>metagenomes</taxon>
        <taxon>ecological metagenomes</taxon>
    </lineage>
</organism>
<proteinExistence type="predicted"/>
<comment type="caution">
    <text evidence="6">The sequence shown here is derived from an EMBL/GenBank/DDBJ whole genome shotgun (WGS) entry which is preliminary data.</text>
</comment>
<gene>
    <name evidence="6" type="ORF">LCGC14_2304780</name>
</gene>
<dbReference type="PANTHER" id="PTHR43538:SF1">
    <property type="entry name" value="(R)-CITRAMALATE SYNTHASE"/>
    <property type="match status" value="1"/>
</dbReference>
<protein>
    <recommendedName>
        <fullName evidence="2">(R)-citramalate synthase</fullName>
        <ecNumber evidence="4">2.3.3.21</ecNumber>
    </recommendedName>
</protein>
<dbReference type="EC" id="2.3.3.21" evidence="4"/>
<dbReference type="AlphaFoldDB" id="A0A0F9FHB6"/>
<evidence type="ECO:0000256" key="1">
    <source>
        <dbReference type="ARBA" id="ARBA00004743"/>
    </source>
</evidence>
<evidence type="ECO:0000256" key="2">
    <source>
        <dbReference type="ARBA" id="ARBA00022325"/>
    </source>
</evidence>
<evidence type="ECO:0000313" key="6">
    <source>
        <dbReference type="EMBL" id="KKL50507.1"/>
    </source>
</evidence>
<dbReference type="InterPro" id="IPR002034">
    <property type="entry name" value="AIPM/Hcit_synth_CS"/>
</dbReference>
<dbReference type="Pfam" id="PF00682">
    <property type="entry name" value="HMGL-like"/>
    <property type="match status" value="1"/>
</dbReference>
<evidence type="ECO:0000256" key="4">
    <source>
        <dbReference type="ARBA" id="ARBA00034330"/>
    </source>
</evidence>